<keyword evidence="2" id="KW-0539">Nucleus</keyword>
<feature type="region of interest" description="Disordered" evidence="3">
    <location>
        <begin position="1"/>
        <end position="56"/>
    </location>
</feature>
<feature type="compositionally biased region" description="Basic and acidic residues" evidence="3">
    <location>
        <begin position="1"/>
        <end position="16"/>
    </location>
</feature>
<feature type="compositionally biased region" description="Polar residues" evidence="3">
    <location>
        <begin position="39"/>
        <end position="53"/>
    </location>
</feature>
<comment type="subcellular location">
    <subcellularLocation>
        <location evidence="1">Nucleus</location>
    </subcellularLocation>
</comment>
<feature type="region of interest" description="Disordered" evidence="3">
    <location>
        <begin position="444"/>
        <end position="499"/>
    </location>
</feature>
<evidence type="ECO:0000256" key="3">
    <source>
        <dbReference type="SAM" id="MobiDB-lite"/>
    </source>
</evidence>
<feature type="domain" description="C3HC-type" evidence="4">
    <location>
        <begin position="82"/>
        <end position="207"/>
    </location>
</feature>
<dbReference type="Proteomes" id="UP000825729">
    <property type="component" value="Unassembled WGS sequence"/>
</dbReference>
<evidence type="ECO:0000313" key="5">
    <source>
        <dbReference type="EMBL" id="KAG9450071.1"/>
    </source>
</evidence>
<dbReference type="InterPro" id="IPR012935">
    <property type="entry name" value="NuBaID_N"/>
</dbReference>
<dbReference type="PANTHER" id="PTHR15835">
    <property type="entry name" value="NUCLEAR-INTERACTING PARTNER OF ALK"/>
    <property type="match status" value="1"/>
</dbReference>
<evidence type="ECO:0000259" key="4">
    <source>
        <dbReference type="Pfam" id="PF07967"/>
    </source>
</evidence>
<evidence type="ECO:0000313" key="6">
    <source>
        <dbReference type="Proteomes" id="UP000825729"/>
    </source>
</evidence>
<sequence length="706" mass="77942">MAEESQRFQKVMDKLFRTPKSKPPPSPSSASRSKGQSSRGTKQLKTTPVSKTDQTLRHNLIEDSDIKRSLVPLGLEAPICRPWDRGDLMRRLSMFKSMTWFAKPKVVSPVNCARRGWVNVDIDTISCEACGARLLFSTPSSWTQQQVEKAAAVFSLKLDSGHKLLCPWIDNVCDETLALFPPTPASTLVEGYKERSSALVRLSALPVISSAAIDHMWSSKLHWLLEKYFHPLSALGGPVVLVDSSRNGLHKDAASRDLYNQAQKLISLCGWELRVLPYTVECKDHSKSATGETELGASSSEIIKRREHQIVVSSSENNGDVSKSKDENAAPFECQNDPSSVVLDCRFCGASIGLWAFLTVQRPLELIRLVETAEVSFQPDSVNNGGEFGKRHPAGALMMEMPSGLNMTIAGGLPPTKQNLRATVSLPIISRHLRTGLCSTSNMEKLKRKRTEDGVPTEIDGVSKDENSNVEKDGRFLSSDPLEETSKETERSTAQDMGEANVLQDAEDTVVHGETDDHTTQVREVVADAIVCSKDEKDNEKSLEHIEANLSNDSEHTSMIVDAPCADACVKEAGEGDRVLDNDNRVLQLTNQTVGGVGNMMQTSVNNVIIAENPPERDSKFDKGIIMHFDPIKQHRHFCPWITSADESHLPGWQVTLSALFQEESPDTSLKEQGLNSSIIEVDDPIMSVRQLFMSPAEKKRKSFHG</sequence>
<evidence type="ECO:0000256" key="2">
    <source>
        <dbReference type="ARBA" id="ARBA00023242"/>
    </source>
</evidence>
<reference evidence="5 6" key="1">
    <citation type="submission" date="2021-07" db="EMBL/GenBank/DDBJ databases">
        <title>The Aristolochia fimbriata genome: insights into angiosperm evolution, floral development and chemical biosynthesis.</title>
        <authorList>
            <person name="Jiao Y."/>
        </authorList>
    </citation>
    <scope>NUCLEOTIDE SEQUENCE [LARGE SCALE GENOMIC DNA]</scope>
    <source>
        <strain evidence="5">IBCAS-2021</strain>
        <tissue evidence="5">Leaf</tissue>
    </source>
</reference>
<comment type="caution">
    <text evidence="5">The sequence shown here is derived from an EMBL/GenBank/DDBJ whole genome shotgun (WGS) entry which is preliminary data.</text>
</comment>
<feature type="compositionally biased region" description="Basic and acidic residues" evidence="3">
    <location>
        <begin position="461"/>
        <end position="475"/>
    </location>
</feature>
<evidence type="ECO:0000256" key="1">
    <source>
        <dbReference type="ARBA" id="ARBA00004123"/>
    </source>
</evidence>
<dbReference type="AlphaFoldDB" id="A0AAV7EQG2"/>
<protein>
    <recommendedName>
        <fullName evidence="4">C3HC-type domain-containing protein</fullName>
    </recommendedName>
</protein>
<dbReference type="PANTHER" id="PTHR15835:SF6">
    <property type="entry name" value="ZINC FINGER C3HC-TYPE PROTEIN 1"/>
    <property type="match status" value="1"/>
</dbReference>
<organism evidence="5 6">
    <name type="scientific">Aristolochia fimbriata</name>
    <name type="common">White veined hardy Dutchman's pipe vine</name>
    <dbReference type="NCBI Taxonomy" id="158543"/>
    <lineage>
        <taxon>Eukaryota</taxon>
        <taxon>Viridiplantae</taxon>
        <taxon>Streptophyta</taxon>
        <taxon>Embryophyta</taxon>
        <taxon>Tracheophyta</taxon>
        <taxon>Spermatophyta</taxon>
        <taxon>Magnoliopsida</taxon>
        <taxon>Magnoliidae</taxon>
        <taxon>Piperales</taxon>
        <taxon>Aristolochiaceae</taxon>
        <taxon>Aristolochia</taxon>
    </lineage>
</organism>
<dbReference type="GO" id="GO:0005634">
    <property type="term" value="C:nucleus"/>
    <property type="evidence" value="ECO:0007669"/>
    <property type="project" value="UniProtKB-SubCell"/>
</dbReference>
<name>A0AAV7EQG2_ARIFI</name>
<dbReference type="Pfam" id="PF07967">
    <property type="entry name" value="zf-C3HC"/>
    <property type="match status" value="1"/>
</dbReference>
<feature type="region of interest" description="Disordered" evidence="3">
    <location>
        <begin position="314"/>
        <end position="333"/>
    </location>
</feature>
<dbReference type="EMBL" id="JAINDJ010000004">
    <property type="protein sequence ID" value="KAG9450071.1"/>
    <property type="molecule type" value="Genomic_DNA"/>
</dbReference>
<accession>A0AAV7EQG2</accession>
<keyword evidence="6" id="KW-1185">Reference proteome</keyword>
<dbReference type="GO" id="GO:0008270">
    <property type="term" value="F:zinc ion binding"/>
    <property type="evidence" value="ECO:0007669"/>
    <property type="project" value="InterPro"/>
</dbReference>
<feature type="compositionally biased region" description="Low complexity" evidence="3">
    <location>
        <begin position="28"/>
        <end position="38"/>
    </location>
</feature>
<proteinExistence type="predicted"/>
<gene>
    <name evidence="5" type="ORF">H6P81_010036</name>
</gene>
<feature type="compositionally biased region" description="Basic and acidic residues" evidence="3">
    <location>
        <begin position="484"/>
        <end position="493"/>
    </location>
</feature>